<keyword evidence="3 5" id="KW-1133">Transmembrane helix</keyword>
<feature type="transmembrane region" description="Helical" evidence="5">
    <location>
        <begin position="348"/>
        <end position="368"/>
    </location>
</feature>
<dbReference type="EMBL" id="CAJPIZ010000390">
    <property type="protein sequence ID" value="CAG2101308.1"/>
    <property type="molecule type" value="Genomic_DNA"/>
</dbReference>
<proteinExistence type="predicted"/>
<dbReference type="GO" id="GO:0016020">
    <property type="term" value="C:membrane"/>
    <property type="evidence" value="ECO:0007669"/>
    <property type="project" value="UniProtKB-SubCell"/>
</dbReference>
<dbReference type="Pfam" id="PF01490">
    <property type="entry name" value="Aa_trans"/>
    <property type="match status" value="1"/>
</dbReference>
<dbReference type="OrthoDB" id="438545at2759"/>
<evidence type="ECO:0000313" key="7">
    <source>
        <dbReference type="EMBL" id="CAD7620878.1"/>
    </source>
</evidence>
<evidence type="ECO:0000256" key="3">
    <source>
        <dbReference type="ARBA" id="ARBA00022989"/>
    </source>
</evidence>
<evidence type="ECO:0000256" key="2">
    <source>
        <dbReference type="ARBA" id="ARBA00022692"/>
    </source>
</evidence>
<dbReference type="EMBL" id="OC854965">
    <property type="protein sequence ID" value="CAD7620878.1"/>
    <property type="molecule type" value="Genomic_DNA"/>
</dbReference>
<feature type="transmembrane region" description="Helical" evidence="5">
    <location>
        <begin position="411"/>
        <end position="434"/>
    </location>
</feature>
<evidence type="ECO:0000256" key="4">
    <source>
        <dbReference type="ARBA" id="ARBA00023136"/>
    </source>
</evidence>
<comment type="subcellular location">
    <subcellularLocation>
        <location evidence="1">Membrane</location>
        <topology evidence="1">Multi-pass membrane protein</topology>
    </subcellularLocation>
</comment>
<dbReference type="InterPro" id="IPR013057">
    <property type="entry name" value="AA_transpt_TM"/>
</dbReference>
<sequence length="448" mass="49737">MLASTMLILIYCSDINNDSTYHDVLLSMCGKRAQQLAAASIMCTCFGINVTFLIIIGDQYDRMFATYVGSQFCHTWYLNRNFTISVTAIVCIWTMCYFKRLDFLRYASTLGVFAMLYVVFLNIYEYLILETTPGPIKTSPTSIVSLFAALPVVCFAYQTHEIVVPIYACMADRKLKSFSKATALALVLLFVLYCLSGTFGYLTFGAYVSPDIMQMFDARDPVVAAGIFALIIKMITTYAPLMFCGRGALDGLYAEITKLSTEDFIGGELKRRIIITSIWNTVVLILSIVTPNITIAIELLGIFALIIKMITTYAPLMFCGRGALDGLYAEITKLSTEDFIGGELKRRIIITSIWNTVVLILSIVTPNITIAIELLGSLAACNVFVFPGLCMVALAKRMAHFGDHVLFSKGLYIYGFLVIITGAFIFVIVFIQVINDLLYSEGETLLCK</sequence>
<dbReference type="AlphaFoldDB" id="A0A7R9PUK4"/>
<feature type="transmembrane region" description="Helical" evidence="5">
    <location>
        <begin position="273"/>
        <end position="293"/>
    </location>
</feature>
<reference evidence="7" key="1">
    <citation type="submission" date="2020-11" db="EMBL/GenBank/DDBJ databases">
        <authorList>
            <person name="Tran Van P."/>
        </authorList>
    </citation>
    <scope>NUCLEOTIDE SEQUENCE</scope>
</reference>
<keyword evidence="4 5" id="KW-0472">Membrane</keyword>
<organism evidence="7">
    <name type="scientific">Medioppia subpectinata</name>
    <dbReference type="NCBI Taxonomy" id="1979941"/>
    <lineage>
        <taxon>Eukaryota</taxon>
        <taxon>Metazoa</taxon>
        <taxon>Ecdysozoa</taxon>
        <taxon>Arthropoda</taxon>
        <taxon>Chelicerata</taxon>
        <taxon>Arachnida</taxon>
        <taxon>Acari</taxon>
        <taxon>Acariformes</taxon>
        <taxon>Sarcoptiformes</taxon>
        <taxon>Oribatida</taxon>
        <taxon>Brachypylina</taxon>
        <taxon>Oppioidea</taxon>
        <taxon>Oppiidae</taxon>
        <taxon>Medioppia</taxon>
    </lineage>
</organism>
<evidence type="ECO:0000256" key="5">
    <source>
        <dbReference type="SAM" id="Phobius"/>
    </source>
</evidence>
<dbReference type="PANTHER" id="PTHR22950">
    <property type="entry name" value="AMINO ACID TRANSPORTER"/>
    <property type="match status" value="1"/>
</dbReference>
<keyword evidence="2 5" id="KW-0812">Transmembrane</keyword>
<feature type="transmembrane region" description="Helical" evidence="5">
    <location>
        <begin position="36"/>
        <end position="57"/>
    </location>
</feature>
<dbReference type="Proteomes" id="UP000759131">
    <property type="component" value="Unassembled WGS sequence"/>
</dbReference>
<dbReference type="GO" id="GO:0015179">
    <property type="term" value="F:L-amino acid transmembrane transporter activity"/>
    <property type="evidence" value="ECO:0007669"/>
    <property type="project" value="TreeGrafter"/>
</dbReference>
<accession>A0A7R9PUK4</accession>
<name>A0A7R9PUK4_9ACAR</name>
<feature type="transmembrane region" description="Helical" evidence="5">
    <location>
        <begin position="222"/>
        <end position="243"/>
    </location>
</feature>
<evidence type="ECO:0000313" key="8">
    <source>
        <dbReference type="Proteomes" id="UP000759131"/>
    </source>
</evidence>
<feature type="transmembrane region" description="Helical" evidence="5">
    <location>
        <begin position="144"/>
        <end position="169"/>
    </location>
</feature>
<dbReference type="PANTHER" id="PTHR22950:SF652">
    <property type="entry name" value="TRANSMEMBRANE AMINO ACID TRANSPORTER FAMILY PROTEIN"/>
    <property type="match status" value="1"/>
</dbReference>
<feature type="transmembrane region" description="Helical" evidence="5">
    <location>
        <begin position="181"/>
        <end position="202"/>
    </location>
</feature>
<feature type="domain" description="Amino acid transporter transmembrane" evidence="6">
    <location>
        <begin position="5"/>
        <end position="315"/>
    </location>
</feature>
<keyword evidence="8" id="KW-1185">Reference proteome</keyword>
<evidence type="ECO:0000259" key="6">
    <source>
        <dbReference type="Pfam" id="PF01490"/>
    </source>
</evidence>
<feature type="transmembrane region" description="Helical" evidence="5">
    <location>
        <begin position="77"/>
        <end position="96"/>
    </location>
</feature>
<evidence type="ECO:0000256" key="1">
    <source>
        <dbReference type="ARBA" id="ARBA00004141"/>
    </source>
</evidence>
<feature type="transmembrane region" description="Helical" evidence="5">
    <location>
        <begin position="103"/>
        <end position="124"/>
    </location>
</feature>
<feature type="transmembrane region" description="Helical" evidence="5">
    <location>
        <begin position="299"/>
        <end position="318"/>
    </location>
</feature>
<gene>
    <name evidence="7" type="ORF">OSB1V03_LOCUS1357</name>
</gene>
<protein>
    <recommendedName>
        <fullName evidence="6">Amino acid transporter transmembrane domain-containing protein</fullName>
    </recommendedName>
</protein>
<feature type="transmembrane region" description="Helical" evidence="5">
    <location>
        <begin position="374"/>
        <end position="395"/>
    </location>
</feature>